<dbReference type="RefSeq" id="XP_067823419.1">
    <property type="nucleotide sequence ID" value="XM_067961942.1"/>
</dbReference>
<keyword evidence="2" id="KW-1185">Reference proteome</keyword>
<dbReference type="EMBL" id="SHOA02000005">
    <property type="protein sequence ID" value="TDH73921.1"/>
    <property type="molecule type" value="Genomic_DNA"/>
</dbReference>
<protein>
    <submittedName>
        <fullName evidence="1">Uncharacterized protein</fullName>
    </submittedName>
</protein>
<evidence type="ECO:0000313" key="2">
    <source>
        <dbReference type="Proteomes" id="UP000294530"/>
    </source>
</evidence>
<evidence type="ECO:0000313" key="1">
    <source>
        <dbReference type="EMBL" id="TDH73921.1"/>
    </source>
</evidence>
<dbReference type="GeneID" id="94347613"/>
<name>A0A976ILC2_BRELC</name>
<proteinExistence type="predicted"/>
<comment type="caution">
    <text evidence="1">The sequence shown here is derived from an EMBL/GenBank/DDBJ whole genome shotgun (WGS) entry which is preliminary data.</text>
</comment>
<organism evidence="1 2">
    <name type="scientific">Bremia lactucae</name>
    <name type="common">Lettuce downy mildew</name>
    <dbReference type="NCBI Taxonomy" id="4779"/>
    <lineage>
        <taxon>Eukaryota</taxon>
        <taxon>Sar</taxon>
        <taxon>Stramenopiles</taxon>
        <taxon>Oomycota</taxon>
        <taxon>Peronosporomycetes</taxon>
        <taxon>Peronosporales</taxon>
        <taxon>Peronosporaceae</taxon>
        <taxon>Bremia</taxon>
    </lineage>
</organism>
<dbReference type="AlphaFoldDB" id="A0A976ILC2"/>
<accession>A0A976ILC2</accession>
<reference evidence="1 2" key="1">
    <citation type="journal article" date="2021" name="Genome Biol.">
        <title>AFLAP: assembly-free linkage analysis pipeline using k-mers from genome sequencing data.</title>
        <authorList>
            <person name="Fletcher K."/>
            <person name="Zhang L."/>
            <person name="Gil J."/>
            <person name="Han R."/>
            <person name="Cavanaugh K."/>
            <person name="Michelmore R."/>
        </authorList>
    </citation>
    <scope>NUCLEOTIDE SEQUENCE [LARGE SCALE GENOMIC DNA]</scope>
    <source>
        <strain evidence="1 2">SF5</strain>
    </source>
</reference>
<gene>
    <name evidence="1" type="ORF">CCR75_003850</name>
</gene>
<dbReference type="KEGG" id="blac:94347613"/>
<dbReference type="Proteomes" id="UP000294530">
    <property type="component" value="Unassembled WGS sequence"/>
</dbReference>
<sequence>MDSLSDDSNKISNAINQQGGEHNVNIQFGEVLQLGGDWKKELATFIQYGWERLDLQHRLMLKNLNTADPAAM</sequence>